<gene>
    <name evidence="1" type="ORF">ACOLOM_LOCUS8277</name>
</gene>
<proteinExistence type="predicted"/>
<protein>
    <submittedName>
        <fullName evidence="1">418_t:CDS:1</fullName>
    </submittedName>
</protein>
<dbReference type="EMBL" id="CAJVPT010020948">
    <property type="protein sequence ID" value="CAG8651953.1"/>
    <property type="molecule type" value="Genomic_DNA"/>
</dbReference>
<evidence type="ECO:0000313" key="2">
    <source>
        <dbReference type="Proteomes" id="UP000789525"/>
    </source>
</evidence>
<dbReference type="Proteomes" id="UP000789525">
    <property type="component" value="Unassembled WGS sequence"/>
</dbReference>
<sequence>ERKTGKVEPKKSQTVEKLDAQIDKLASRIKETKLMMVDKDEGKTTALGTSKINYIDPRISAAWCLKHNVPTEKIFNKSLRDKFKWALDVVDADWVSLICSHFLMPCPRLTLDLTYCTTNRNSKLPFPTGFDKNNIEFGLGFNASYTNYFGVIIVRISG</sequence>
<feature type="non-terminal residue" evidence="1">
    <location>
        <position position="1"/>
    </location>
</feature>
<comment type="caution">
    <text evidence="1">The sequence shown here is derived from an EMBL/GenBank/DDBJ whole genome shotgun (WGS) entry which is preliminary data.</text>
</comment>
<reference evidence="1" key="1">
    <citation type="submission" date="2021-06" db="EMBL/GenBank/DDBJ databases">
        <authorList>
            <person name="Kallberg Y."/>
            <person name="Tangrot J."/>
            <person name="Rosling A."/>
        </authorList>
    </citation>
    <scope>NUCLEOTIDE SEQUENCE</scope>
    <source>
        <strain evidence="1">CL356</strain>
    </source>
</reference>
<accession>A0ACA9NF17</accession>
<evidence type="ECO:0000313" key="1">
    <source>
        <dbReference type="EMBL" id="CAG8651953.1"/>
    </source>
</evidence>
<organism evidence="1 2">
    <name type="scientific">Acaulospora colombiana</name>
    <dbReference type="NCBI Taxonomy" id="27376"/>
    <lineage>
        <taxon>Eukaryota</taxon>
        <taxon>Fungi</taxon>
        <taxon>Fungi incertae sedis</taxon>
        <taxon>Mucoromycota</taxon>
        <taxon>Glomeromycotina</taxon>
        <taxon>Glomeromycetes</taxon>
        <taxon>Diversisporales</taxon>
        <taxon>Acaulosporaceae</taxon>
        <taxon>Acaulospora</taxon>
    </lineage>
</organism>
<keyword evidence="2" id="KW-1185">Reference proteome</keyword>
<name>A0ACA9NF17_9GLOM</name>